<proteinExistence type="inferred from homology"/>
<feature type="transmembrane region" description="Helical" evidence="8">
    <location>
        <begin position="153"/>
        <end position="176"/>
    </location>
</feature>
<feature type="domain" description="CSC1/OSCA1-like 7TM region" evidence="9">
    <location>
        <begin position="378"/>
        <end position="665"/>
    </location>
</feature>
<feature type="transmembrane region" description="Helical" evidence="8">
    <location>
        <begin position="20"/>
        <end position="42"/>
    </location>
</feature>
<dbReference type="PANTHER" id="PTHR13018:SF149">
    <property type="entry name" value="DOMAIN PROTEIN, PUTATIVE (AFU_ORTHOLOGUE AFUA_3G11660)-RELATED"/>
    <property type="match status" value="1"/>
</dbReference>
<feature type="compositionally biased region" description="Polar residues" evidence="7">
    <location>
        <begin position="1007"/>
        <end position="1028"/>
    </location>
</feature>
<feature type="transmembrane region" description="Helical" evidence="8">
    <location>
        <begin position="586"/>
        <end position="603"/>
    </location>
</feature>
<dbReference type="GO" id="GO:0005227">
    <property type="term" value="F:calcium-activated cation channel activity"/>
    <property type="evidence" value="ECO:0007669"/>
    <property type="project" value="InterPro"/>
</dbReference>
<dbReference type="Proteomes" id="UP000738359">
    <property type="component" value="Unassembled WGS sequence"/>
</dbReference>
<feature type="transmembrane region" description="Helical" evidence="8">
    <location>
        <begin position="647"/>
        <end position="668"/>
    </location>
</feature>
<comment type="subcellular location">
    <subcellularLocation>
        <location evidence="1">Membrane</location>
        <topology evidence="1">Multi-pass membrane protein</topology>
    </subcellularLocation>
</comment>
<feature type="transmembrane region" description="Helical" evidence="8">
    <location>
        <begin position="380"/>
        <end position="404"/>
    </location>
</feature>
<organism evidence="12 13">
    <name type="scientific">Mortierella alpina</name>
    <name type="common">Oleaginous fungus</name>
    <name type="synonym">Mortierella renispora</name>
    <dbReference type="NCBI Taxonomy" id="64518"/>
    <lineage>
        <taxon>Eukaryota</taxon>
        <taxon>Fungi</taxon>
        <taxon>Fungi incertae sedis</taxon>
        <taxon>Mucoromycota</taxon>
        <taxon>Mortierellomycotina</taxon>
        <taxon>Mortierellomycetes</taxon>
        <taxon>Mortierellales</taxon>
        <taxon>Mortierellaceae</taxon>
        <taxon>Mortierella</taxon>
    </lineage>
</organism>
<dbReference type="InterPro" id="IPR027815">
    <property type="entry name" value="CSC1/OSCA1-like_cyt"/>
</dbReference>
<feature type="region of interest" description="Disordered" evidence="7">
    <location>
        <begin position="1132"/>
        <end position="1153"/>
    </location>
</feature>
<feature type="compositionally biased region" description="Basic and acidic residues" evidence="7">
    <location>
        <begin position="757"/>
        <end position="767"/>
    </location>
</feature>
<feature type="region of interest" description="Disordered" evidence="7">
    <location>
        <begin position="981"/>
        <end position="1057"/>
    </location>
</feature>
<reference evidence="12" key="1">
    <citation type="journal article" date="2020" name="Fungal Divers.">
        <title>Resolving the Mortierellaceae phylogeny through synthesis of multi-gene phylogenetics and phylogenomics.</title>
        <authorList>
            <person name="Vandepol N."/>
            <person name="Liber J."/>
            <person name="Desiro A."/>
            <person name="Na H."/>
            <person name="Kennedy M."/>
            <person name="Barry K."/>
            <person name="Grigoriev I.V."/>
            <person name="Miller A.N."/>
            <person name="O'Donnell K."/>
            <person name="Stajich J.E."/>
            <person name="Bonito G."/>
        </authorList>
    </citation>
    <scope>NUCLEOTIDE SEQUENCE</scope>
    <source>
        <strain evidence="12">CK1249</strain>
    </source>
</reference>
<feature type="transmembrane region" description="Helical" evidence="8">
    <location>
        <begin position="106"/>
        <end position="127"/>
    </location>
</feature>
<feature type="region of interest" description="Disordered" evidence="7">
    <location>
        <begin position="879"/>
        <end position="899"/>
    </location>
</feature>
<feature type="transmembrane region" description="Helical" evidence="8">
    <location>
        <begin position="424"/>
        <end position="446"/>
    </location>
</feature>
<evidence type="ECO:0000259" key="11">
    <source>
        <dbReference type="Pfam" id="PF14703"/>
    </source>
</evidence>
<evidence type="ECO:0000256" key="6">
    <source>
        <dbReference type="ARBA" id="ARBA00023136"/>
    </source>
</evidence>
<gene>
    <name evidence="12" type="ORF">BGZ70_007801</name>
</gene>
<feature type="region of interest" description="Disordered" evidence="7">
    <location>
        <begin position="1086"/>
        <end position="1110"/>
    </location>
</feature>
<evidence type="ECO:0008006" key="14">
    <source>
        <dbReference type="Google" id="ProtNLM"/>
    </source>
</evidence>
<feature type="transmembrane region" description="Helical" evidence="8">
    <location>
        <begin position="473"/>
        <end position="496"/>
    </location>
</feature>
<feature type="transmembrane region" description="Helical" evidence="8">
    <location>
        <begin position="549"/>
        <end position="566"/>
    </location>
</feature>
<evidence type="ECO:0000313" key="12">
    <source>
        <dbReference type="EMBL" id="KAF9962913.1"/>
    </source>
</evidence>
<dbReference type="PANTHER" id="PTHR13018">
    <property type="entry name" value="PROBABLE MEMBRANE PROTEIN DUF221-RELATED"/>
    <property type="match status" value="1"/>
</dbReference>
<feature type="domain" description="CSC1/OSCA1-like cytosolic" evidence="11">
    <location>
        <begin position="198"/>
        <end position="367"/>
    </location>
</feature>
<comment type="similarity">
    <text evidence="2">Belongs to the CSC1 (TC 1.A.17) family.</text>
</comment>
<evidence type="ECO:0000256" key="7">
    <source>
        <dbReference type="SAM" id="MobiDB-lite"/>
    </source>
</evidence>
<evidence type="ECO:0000256" key="5">
    <source>
        <dbReference type="ARBA" id="ARBA00022989"/>
    </source>
</evidence>
<evidence type="ECO:0000256" key="3">
    <source>
        <dbReference type="ARBA" id="ARBA00022448"/>
    </source>
</evidence>
<feature type="compositionally biased region" description="Polar residues" evidence="7">
    <location>
        <begin position="821"/>
        <end position="830"/>
    </location>
</feature>
<feature type="compositionally biased region" description="Polar residues" evidence="7">
    <location>
        <begin position="1098"/>
        <end position="1110"/>
    </location>
</feature>
<feature type="compositionally biased region" description="Basic and acidic residues" evidence="7">
    <location>
        <begin position="790"/>
        <end position="799"/>
    </location>
</feature>
<dbReference type="Pfam" id="PF02714">
    <property type="entry name" value="RSN1_7TM"/>
    <property type="match status" value="1"/>
</dbReference>
<evidence type="ECO:0000259" key="9">
    <source>
        <dbReference type="Pfam" id="PF02714"/>
    </source>
</evidence>
<sequence length="1153" mass="129832">MTSVTQWENINKVNELQISALAINLGTNVGLSLLTLGAFCWLRPKNGVIYARKYKVSPQDKRAPKLAEGYFSWMQPVWLCPDDELVDKIGLDAVVFIRFIRQCRQIFILMAIIGCCILIPINVVTTIRAQPDGKMPTDKISMLTIAEIMDLKFLWAHVAGIWTFSGIMIFAIFHAYRSFLRYRIRYFESAAYQENMASRTLMLAGLPNSLQSDDKLAKFMSGLDVKEKPVQAVVGRKVDKLPELMEKHKKMVTALEKVLAKHYSDPNKPPKKRPTVSTGHICGSKVDAIDYYSGEIEELSRQIEQARADLSKSQPTNYGFVSYATIQAAHRVAKELSNPIAFRTKSKMIDPPDLFLSPVPKDIIWFNASNPKQLRKTRRIIVNTLFVVGSLLFFIPMGSLSTLAKLDRIIGFFPSTKEYFETHKFVAGMVQSLLPVLFMDILFMIVRKLITYMAWFQGNITKSSIDRSTLAKFYLFFTLNNLIVFALSSTIIGFFAQLKIIFSTFSFSSQTWDALKAFMHAQDNIVQLLSKNVIDTSLFWVNYISLRNFSALLDLFQLVSLFLYWAKSTVTARESKKMDKPLVFDFPLFFSAHMFLLTVALLYSVVAPLVLFFAAIYFSLASLVYKYQLMYVFRTKVETGGRLFRVVYNRLLAALILFQVVMIGVLNLKTAHTHSLAVVPLPIITILFKVFLSKQYDPKIDYYDYGSARNELHLQRNGGKGNSLSRNFENPVLRAKMIAALVPDGAKRMLSSTVLHGGRDNVVEKKPNSRHGSSKQQYGRRHSLGDDAAPEDHQSHLESESYEMGHISKGSRSDNHILTHGSDSVDTQSKYSDESKGTPLPRYDNKSQHTLGADDPMDDYFDDQKQSLTQAASQRYADTYNSRGPASPPTKPAPSPPQKVYEAQDMTSFVAGRYKADQTADAYIYNSRRNQNKNEYDAAEASTTPEAVTPKASYMELARMHQTDNYKSTGKATQYEDTNKLHLPPMNLHMPKIPTASPRKPLHKASDQQLQKDPFQDSQQQEYPSSSPVIGKSSRMPQVQAPAHQSSSSRRKYNDAPVLQHSASSPALNAGDDYGYAASIAGTDMSEASTPRMKHITRAQTQGGSASQFNSYSTINTNPLYNSNNSINANYPYNSVTSNQERNAYHNGQSTYV</sequence>
<keyword evidence="4 8" id="KW-0812">Transmembrane</keyword>
<evidence type="ECO:0000256" key="4">
    <source>
        <dbReference type="ARBA" id="ARBA00022692"/>
    </source>
</evidence>
<dbReference type="InterPro" id="IPR032880">
    <property type="entry name" value="CSC1/OSCA1-like_N"/>
</dbReference>
<dbReference type="Pfam" id="PF14703">
    <property type="entry name" value="PHM7_cyt"/>
    <property type="match status" value="1"/>
</dbReference>
<evidence type="ECO:0000256" key="8">
    <source>
        <dbReference type="SAM" id="Phobius"/>
    </source>
</evidence>
<evidence type="ECO:0000256" key="2">
    <source>
        <dbReference type="ARBA" id="ARBA00007779"/>
    </source>
</evidence>
<comment type="caution">
    <text evidence="12">The sequence shown here is derived from an EMBL/GenBank/DDBJ whole genome shotgun (WGS) entry which is preliminary data.</text>
</comment>
<evidence type="ECO:0000256" key="1">
    <source>
        <dbReference type="ARBA" id="ARBA00004141"/>
    </source>
</evidence>
<keyword evidence="3" id="KW-0813">Transport</keyword>
<evidence type="ECO:0000313" key="13">
    <source>
        <dbReference type="Proteomes" id="UP000738359"/>
    </source>
</evidence>
<accession>A0A9P6J790</accession>
<protein>
    <recommendedName>
        <fullName evidence="14">DUF221-domain-containing protein</fullName>
    </recommendedName>
</protein>
<feature type="compositionally biased region" description="Pro residues" evidence="7">
    <location>
        <begin position="886"/>
        <end position="897"/>
    </location>
</feature>
<evidence type="ECO:0000259" key="10">
    <source>
        <dbReference type="Pfam" id="PF13967"/>
    </source>
</evidence>
<feature type="region of interest" description="Disordered" evidence="7">
    <location>
        <begin position="756"/>
        <end position="861"/>
    </location>
</feature>
<dbReference type="GO" id="GO:0005886">
    <property type="term" value="C:plasma membrane"/>
    <property type="evidence" value="ECO:0007669"/>
    <property type="project" value="TreeGrafter"/>
</dbReference>
<dbReference type="EMBL" id="JAAAHY010000513">
    <property type="protein sequence ID" value="KAF9962913.1"/>
    <property type="molecule type" value="Genomic_DNA"/>
</dbReference>
<dbReference type="InterPro" id="IPR045122">
    <property type="entry name" value="Csc1-like"/>
</dbReference>
<keyword evidence="5 8" id="KW-1133">Transmembrane helix</keyword>
<feature type="transmembrane region" description="Helical" evidence="8">
    <location>
        <begin position="609"/>
        <end position="627"/>
    </location>
</feature>
<dbReference type="InterPro" id="IPR003864">
    <property type="entry name" value="CSC1/OSCA1-like_7TM"/>
</dbReference>
<dbReference type="Pfam" id="PF13967">
    <property type="entry name" value="RSN1_TM"/>
    <property type="match status" value="1"/>
</dbReference>
<keyword evidence="13" id="KW-1185">Reference proteome</keyword>
<feature type="domain" description="CSC1/OSCA1-like N-terminal transmembrane" evidence="10">
    <location>
        <begin position="21"/>
        <end position="174"/>
    </location>
</feature>
<keyword evidence="6 8" id="KW-0472">Membrane</keyword>
<name>A0A9P6J790_MORAP</name>
<dbReference type="AlphaFoldDB" id="A0A9P6J790"/>
<feature type="compositionally biased region" description="Basic residues" evidence="7">
    <location>
        <begin position="768"/>
        <end position="782"/>
    </location>
</feature>
<dbReference type="OrthoDB" id="2150324at2759"/>